<comment type="similarity">
    <text evidence="1">Belongs to the ADP-ribosyl cyclase family.</text>
</comment>
<evidence type="ECO:0000256" key="6">
    <source>
        <dbReference type="SAM" id="MobiDB-lite"/>
    </source>
</evidence>
<keyword evidence="3" id="KW-0378">Hydrolase</keyword>
<dbReference type="Proteomes" id="UP000005408">
    <property type="component" value="Unassembled WGS sequence"/>
</dbReference>
<evidence type="ECO:0000256" key="1">
    <source>
        <dbReference type="ARBA" id="ARBA00005406"/>
    </source>
</evidence>
<evidence type="ECO:0000256" key="4">
    <source>
        <dbReference type="ARBA" id="ARBA00023027"/>
    </source>
</evidence>
<dbReference type="PANTHER" id="PTHR10912:SF7">
    <property type="entry name" value="ADP-RIBOSYL CYCLASE_CYCLIC ADP-RIBOSE HYDROLASE"/>
    <property type="match status" value="1"/>
</dbReference>
<protein>
    <recommendedName>
        <fullName evidence="10">ADP-ribosyl cyclase/cyclic ADP-ribose hydrolase</fullName>
    </recommendedName>
</protein>
<keyword evidence="7" id="KW-0472">Membrane</keyword>
<dbReference type="GO" id="GO:0061809">
    <property type="term" value="F:NAD+ nucleosidase activity, cyclic ADP-ribose generating"/>
    <property type="evidence" value="ECO:0007669"/>
    <property type="project" value="InterPro"/>
</dbReference>
<feature type="transmembrane region" description="Helical" evidence="7">
    <location>
        <begin position="259"/>
        <end position="281"/>
    </location>
</feature>
<dbReference type="AlphaFoldDB" id="A0A8W8IZ96"/>
<keyword evidence="7" id="KW-1133">Transmembrane helix</keyword>
<dbReference type="GO" id="GO:0005886">
    <property type="term" value="C:plasma membrane"/>
    <property type="evidence" value="ECO:0007669"/>
    <property type="project" value="TreeGrafter"/>
</dbReference>
<dbReference type="PANTHER" id="PTHR10912">
    <property type="entry name" value="ADP-RIBOSYL CYCLASE"/>
    <property type="match status" value="1"/>
</dbReference>
<keyword evidence="2" id="KW-0808">Transferase</keyword>
<evidence type="ECO:0000256" key="2">
    <source>
        <dbReference type="ARBA" id="ARBA00022679"/>
    </source>
</evidence>
<dbReference type="InterPro" id="IPR003193">
    <property type="entry name" value="ADP-ribosyl_cyclase"/>
</dbReference>
<dbReference type="Gene3D" id="3.40.50.720">
    <property type="entry name" value="NAD(P)-binding Rossmann-like Domain"/>
    <property type="match status" value="1"/>
</dbReference>
<dbReference type="GO" id="GO:0016849">
    <property type="term" value="F:phosphorus-oxygen lyase activity"/>
    <property type="evidence" value="ECO:0007669"/>
    <property type="project" value="TreeGrafter"/>
</dbReference>
<evidence type="ECO:0008006" key="10">
    <source>
        <dbReference type="Google" id="ProtNLM"/>
    </source>
</evidence>
<proteinExistence type="inferred from homology"/>
<dbReference type="Gene3D" id="1.20.82.10">
    <property type="entry name" value="ADP Ribosyl Cyclase, Chain A, domain 1"/>
    <property type="match status" value="1"/>
</dbReference>
<accession>A0A8W8IZ96</accession>
<dbReference type="EnsemblMetazoa" id="G16524.1">
    <property type="protein sequence ID" value="G16524.1:cds"/>
    <property type="gene ID" value="G16524"/>
</dbReference>
<keyword evidence="4" id="KW-0520">NAD</keyword>
<dbReference type="GO" id="GO:0016740">
    <property type="term" value="F:transferase activity"/>
    <property type="evidence" value="ECO:0007669"/>
    <property type="project" value="UniProtKB-KW"/>
</dbReference>
<evidence type="ECO:0000256" key="3">
    <source>
        <dbReference type="ARBA" id="ARBA00022801"/>
    </source>
</evidence>
<name>A0A8W8IZ96_MAGGI</name>
<dbReference type="Pfam" id="PF02267">
    <property type="entry name" value="Rib_hydrolayse"/>
    <property type="match status" value="2"/>
</dbReference>
<sequence>MNKDNSSVTAEGPLRFKSRGHDSLDNELLDPFRPFPASRVRPFPRGRKNCTSLWESFRDAIAFQPTCHVPRERFTQFVRDSQHAIERDKFVFWEHVYDIVMRYSKRGRKTFSIADTLTGFLGDTKFCGSNSSADGVEQDRSKCPGYDQTPECPWSAEAAFWTEASDFVNIFVYFSRFELPNLKGPNVTSLRVFFALNSALPPRETCSGSSVELVKRTLAKQGVTNVTCEVNPSALKFQFCSEDPRLPFCTKDCDTSDTWSVHCQVITLCFAIVFCKMIFVIQYY</sequence>
<keyword evidence="5" id="KW-1015">Disulfide bond</keyword>
<feature type="region of interest" description="Disordered" evidence="6">
    <location>
        <begin position="1"/>
        <end position="22"/>
    </location>
</feature>
<evidence type="ECO:0000313" key="9">
    <source>
        <dbReference type="Proteomes" id="UP000005408"/>
    </source>
</evidence>
<organism evidence="8 9">
    <name type="scientific">Magallana gigas</name>
    <name type="common">Pacific oyster</name>
    <name type="synonym">Crassostrea gigas</name>
    <dbReference type="NCBI Taxonomy" id="29159"/>
    <lineage>
        <taxon>Eukaryota</taxon>
        <taxon>Metazoa</taxon>
        <taxon>Spiralia</taxon>
        <taxon>Lophotrochozoa</taxon>
        <taxon>Mollusca</taxon>
        <taxon>Bivalvia</taxon>
        <taxon>Autobranchia</taxon>
        <taxon>Pteriomorphia</taxon>
        <taxon>Ostreida</taxon>
        <taxon>Ostreoidea</taxon>
        <taxon>Ostreidae</taxon>
        <taxon>Magallana</taxon>
    </lineage>
</organism>
<keyword evidence="7" id="KW-0812">Transmembrane</keyword>
<dbReference type="SUPFAM" id="SSF52309">
    <property type="entry name" value="N-(deoxy)ribosyltransferase-like"/>
    <property type="match status" value="1"/>
</dbReference>
<reference evidence="8" key="1">
    <citation type="submission" date="2022-08" db="UniProtKB">
        <authorList>
            <consortium name="EnsemblMetazoa"/>
        </authorList>
    </citation>
    <scope>IDENTIFICATION</scope>
    <source>
        <strain evidence="8">05x7-T-G4-1.051#20</strain>
    </source>
</reference>
<evidence type="ECO:0000256" key="7">
    <source>
        <dbReference type="SAM" id="Phobius"/>
    </source>
</evidence>
<evidence type="ECO:0000313" key="8">
    <source>
        <dbReference type="EnsemblMetazoa" id="G16524.1:cds"/>
    </source>
</evidence>
<keyword evidence="9" id="KW-1185">Reference proteome</keyword>
<evidence type="ECO:0000256" key="5">
    <source>
        <dbReference type="ARBA" id="ARBA00023157"/>
    </source>
</evidence>